<dbReference type="InterPro" id="IPR004089">
    <property type="entry name" value="MCPsignal_dom"/>
</dbReference>
<dbReference type="SMART" id="SM00283">
    <property type="entry name" value="MA"/>
    <property type="match status" value="1"/>
</dbReference>
<dbReference type="RefSeq" id="WP_131802542.1">
    <property type="nucleotide sequence ID" value="NZ_FOZM01000001.1"/>
</dbReference>
<comment type="similarity">
    <text evidence="3">Belongs to the methyl-accepting chemotaxis (MCP) protein family.</text>
</comment>
<keyword evidence="7" id="KW-0472">Membrane</keyword>
<dbReference type="PANTHER" id="PTHR43531:SF11">
    <property type="entry name" value="METHYL-ACCEPTING CHEMOTAXIS PROTEIN 3"/>
    <property type="match status" value="1"/>
</dbReference>
<reference evidence="11 12" key="1">
    <citation type="submission" date="2016-10" db="EMBL/GenBank/DDBJ databases">
        <authorList>
            <person name="de Groot N.N."/>
        </authorList>
    </citation>
    <scope>NUCLEOTIDE SEQUENCE [LARGE SCALE GENOMIC DNA]</scope>
    <source>
        <strain evidence="11 12">DSM 29433</strain>
    </source>
</reference>
<keyword evidence="2" id="KW-0145">Chemotaxis</keyword>
<feature type="domain" description="Methyl-accepting transducer" evidence="8">
    <location>
        <begin position="438"/>
        <end position="667"/>
    </location>
</feature>
<sequence>MLESWSISRRIGAGFVIMILMVAGLALFSYRAVGALGSGYLEYRNISAQSVAAAAYMEDVFEARIAAFRYRSAPNAADRAAVLSNIAEVTDDTQLVAAFEGDPSRLATIEQVRRDASAYQTEFMQVSALLGEAAAGKQDAGVKAEGIQTLVNDIFTQTVQTGSTATITAAGRVLQLGLGSLVSVGKFFESTDASDLNAALAQFGDTETALRRLDALNQQTNIAGLISSLQRELGDFPALLENFDRSTREADQIQRDALDQIGPRIEATLDQLSDSIVSRQNVLGPEGAGIVASLLLIIPSVGLLSCLIAIMAAFGIGRWITKSVKGLADTTEALAGGDNAIEIRGQEHRHELGRMARSLAIFKDAQIERAQASEERAKLRQEQDRVVQEMKGKLASLAKGDLQSQITDHFAPEYEELRINFNDALEALESTIGEVAAAARRIGSSTQAGTAATNDLSQRTENQAATLEETAAALDELTASVKSAAEHAKSVDASVAKARREATENGEVVAQAVAAMAEIENSSSQIARVIGVIDDIAFQTNLLALNAGVEAARAGESGRGFAVVASEVRALAQRSADAAKEISALIGNSSRHVAQGTTLVGNAGEALNEIISQVNDISHMTSQIATSAEEQSIGLSEINIGVNQLDQVTQQNAAMVQESLTRSDDLLQETDNLLDKISRFRVSDSDTDTIVPLHIDGLSKAIAQTATDGDEEYRSPQTGKATGTDDAAIWEEF</sequence>
<dbReference type="PROSITE" id="PS50885">
    <property type="entry name" value="HAMP"/>
    <property type="match status" value="2"/>
</dbReference>
<feature type="domain" description="HAMP" evidence="9">
    <location>
        <begin position="381"/>
        <end position="433"/>
    </location>
</feature>
<dbReference type="PANTHER" id="PTHR43531">
    <property type="entry name" value="PROTEIN ICFG"/>
    <property type="match status" value="1"/>
</dbReference>
<dbReference type="InterPro" id="IPR003660">
    <property type="entry name" value="HAMP_dom"/>
</dbReference>
<dbReference type="EMBL" id="FOZM01000001">
    <property type="protein sequence ID" value="SFS08491.1"/>
    <property type="molecule type" value="Genomic_DNA"/>
</dbReference>
<evidence type="ECO:0000313" key="11">
    <source>
        <dbReference type="EMBL" id="SFS08491.1"/>
    </source>
</evidence>
<dbReference type="OrthoDB" id="369026at2"/>
<evidence type="ECO:0000256" key="7">
    <source>
        <dbReference type="SAM" id="Phobius"/>
    </source>
</evidence>
<dbReference type="FunFam" id="1.10.287.950:FF:000001">
    <property type="entry name" value="Methyl-accepting chemotaxis sensory transducer"/>
    <property type="match status" value="1"/>
</dbReference>
<dbReference type="Proteomes" id="UP000198926">
    <property type="component" value="Unassembled WGS sequence"/>
</dbReference>
<gene>
    <name evidence="11" type="ORF">SAMN05444714_1025</name>
</gene>
<keyword evidence="7" id="KW-0812">Transmembrane</keyword>
<name>A0A1I6LYE0_9RHOB</name>
<feature type="domain" description="HAMP" evidence="9">
    <location>
        <begin position="318"/>
        <end position="371"/>
    </location>
</feature>
<accession>A0A1I6LYE0</accession>
<dbReference type="SUPFAM" id="SSF158472">
    <property type="entry name" value="HAMP domain-like"/>
    <property type="match status" value="1"/>
</dbReference>
<evidence type="ECO:0000256" key="4">
    <source>
        <dbReference type="PROSITE-ProRule" id="PRU00284"/>
    </source>
</evidence>
<dbReference type="Pfam" id="PF00015">
    <property type="entry name" value="MCPsignal"/>
    <property type="match status" value="1"/>
</dbReference>
<dbReference type="Gene3D" id="1.10.287.950">
    <property type="entry name" value="Methyl-accepting chemotaxis protein"/>
    <property type="match status" value="1"/>
</dbReference>
<dbReference type="SMART" id="SM01358">
    <property type="entry name" value="HBM"/>
    <property type="match status" value="1"/>
</dbReference>
<proteinExistence type="inferred from homology"/>
<dbReference type="SUPFAM" id="SSF58104">
    <property type="entry name" value="Methyl-accepting chemotaxis protein (MCP) signaling domain"/>
    <property type="match status" value="1"/>
</dbReference>
<dbReference type="Gene3D" id="6.10.340.10">
    <property type="match status" value="1"/>
</dbReference>
<dbReference type="GO" id="GO:0006935">
    <property type="term" value="P:chemotaxis"/>
    <property type="evidence" value="ECO:0007669"/>
    <property type="project" value="UniProtKB-KW"/>
</dbReference>
<dbReference type="Pfam" id="PF00672">
    <property type="entry name" value="HAMP"/>
    <property type="match status" value="1"/>
</dbReference>
<keyword evidence="5" id="KW-0175">Coiled coil</keyword>
<dbReference type="GO" id="GO:0007165">
    <property type="term" value="P:signal transduction"/>
    <property type="evidence" value="ECO:0007669"/>
    <property type="project" value="UniProtKB-KW"/>
</dbReference>
<dbReference type="GO" id="GO:0016020">
    <property type="term" value="C:membrane"/>
    <property type="evidence" value="ECO:0007669"/>
    <property type="project" value="UniProtKB-SubCell"/>
</dbReference>
<protein>
    <submittedName>
        <fullName evidence="11">Methyl-accepting chemotaxis protein</fullName>
    </submittedName>
</protein>
<feature type="transmembrane region" description="Helical" evidence="7">
    <location>
        <begin position="12"/>
        <end position="30"/>
    </location>
</feature>
<evidence type="ECO:0000259" key="8">
    <source>
        <dbReference type="PROSITE" id="PS50111"/>
    </source>
</evidence>
<dbReference type="InterPro" id="IPR051310">
    <property type="entry name" value="MCP_chemotaxis"/>
</dbReference>
<evidence type="ECO:0000256" key="5">
    <source>
        <dbReference type="SAM" id="Coils"/>
    </source>
</evidence>
<dbReference type="SMART" id="SM00304">
    <property type="entry name" value="HAMP"/>
    <property type="match status" value="2"/>
</dbReference>
<feature type="coiled-coil region" evidence="5">
    <location>
        <begin position="362"/>
        <end position="389"/>
    </location>
</feature>
<keyword evidence="4" id="KW-0807">Transducer</keyword>
<dbReference type="InterPro" id="IPR032255">
    <property type="entry name" value="HBM"/>
</dbReference>
<keyword evidence="7" id="KW-1133">Transmembrane helix</keyword>
<evidence type="ECO:0000256" key="6">
    <source>
        <dbReference type="SAM" id="MobiDB-lite"/>
    </source>
</evidence>
<dbReference type="CDD" id="cd11386">
    <property type="entry name" value="MCP_signal"/>
    <property type="match status" value="1"/>
</dbReference>
<evidence type="ECO:0000256" key="2">
    <source>
        <dbReference type="ARBA" id="ARBA00022500"/>
    </source>
</evidence>
<comment type="subcellular location">
    <subcellularLocation>
        <location evidence="1">Membrane</location>
    </subcellularLocation>
</comment>
<dbReference type="STRING" id="1123755.SAMN05444714_1025"/>
<feature type="region of interest" description="Disordered" evidence="6">
    <location>
        <begin position="706"/>
        <end position="728"/>
    </location>
</feature>
<dbReference type="AlphaFoldDB" id="A0A1I6LYE0"/>
<evidence type="ECO:0000259" key="9">
    <source>
        <dbReference type="PROSITE" id="PS50885"/>
    </source>
</evidence>
<feature type="domain" description="HBM" evidence="10">
    <location>
        <begin position="45"/>
        <end position="284"/>
    </location>
</feature>
<dbReference type="PROSITE" id="PS50111">
    <property type="entry name" value="CHEMOTAXIS_TRANSDUC_2"/>
    <property type="match status" value="1"/>
</dbReference>
<evidence type="ECO:0000313" key="12">
    <source>
        <dbReference type="Proteomes" id="UP000198926"/>
    </source>
</evidence>
<organism evidence="11 12">
    <name type="scientific">Yoonia litorea</name>
    <dbReference type="NCBI Taxonomy" id="1123755"/>
    <lineage>
        <taxon>Bacteria</taxon>
        <taxon>Pseudomonadati</taxon>
        <taxon>Pseudomonadota</taxon>
        <taxon>Alphaproteobacteria</taxon>
        <taxon>Rhodobacterales</taxon>
        <taxon>Paracoccaceae</taxon>
        <taxon>Yoonia</taxon>
    </lineage>
</organism>
<evidence type="ECO:0000256" key="3">
    <source>
        <dbReference type="ARBA" id="ARBA00029447"/>
    </source>
</evidence>
<dbReference type="PROSITE" id="PS51753">
    <property type="entry name" value="HBM"/>
    <property type="match status" value="1"/>
</dbReference>
<keyword evidence="12" id="KW-1185">Reference proteome</keyword>
<evidence type="ECO:0000259" key="10">
    <source>
        <dbReference type="PROSITE" id="PS51753"/>
    </source>
</evidence>
<evidence type="ECO:0000256" key="1">
    <source>
        <dbReference type="ARBA" id="ARBA00004370"/>
    </source>
</evidence>